<keyword evidence="9" id="KW-1185">Reference proteome</keyword>
<organism evidence="8 9">
    <name type="scientific">Rhodothalassium salexigens DSM 2132</name>
    <dbReference type="NCBI Taxonomy" id="1188247"/>
    <lineage>
        <taxon>Bacteria</taxon>
        <taxon>Pseudomonadati</taxon>
        <taxon>Pseudomonadota</taxon>
        <taxon>Alphaproteobacteria</taxon>
        <taxon>Rhodothalassiales</taxon>
        <taxon>Rhodothalassiaceae</taxon>
        <taxon>Rhodothalassium</taxon>
    </lineage>
</organism>
<evidence type="ECO:0000256" key="2">
    <source>
        <dbReference type="ARBA" id="ARBA00022692"/>
    </source>
</evidence>
<dbReference type="GO" id="GO:0005886">
    <property type="term" value="C:plasma membrane"/>
    <property type="evidence" value="ECO:0007669"/>
    <property type="project" value="UniProtKB-SubCell"/>
</dbReference>
<proteinExistence type="predicted"/>
<evidence type="ECO:0000256" key="5">
    <source>
        <dbReference type="SAM" id="MobiDB-lite"/>
    </source>
</evidence>
<dbReference type="EMBL" id="SLXO01000002">
    <property type="protein sequence ID" value="TCP37927.1"/>
    <property type="molecule type" value="Genomic_DNA"/>
</dbReference>
<comment type="subcellular location">
    <subcellularLocation>
        <location evidence="1">Cell membrane</location>
        <topology evidence="1">Multi-pass membrane protein</topology>
    </subcellularLocation>
</comment>
<protein>
    <submittedName>
        <fullName evidence="8">Putative ABC transport system ATP-binding protein</fullName>
    </submittedName>
</protein>
<gene>
    <name evidence="8" type="ORF">EV659_102336</name>
</gene>
<accession>A0A4R2PQG1</accession>
<dbReference type="Gene3D" id="1.20.1560.10">
    <property type="entry name" value="ABC transporter type 1, transmembrane domain"/>
    <property type="match status" value="1"/>
</dbReference>
<dbReference type="SUPFAM" id="SSF52540">
    <property type="entry name" value="P-loop containing nucleoside triphosphate hydrolases"/>
    <property type="match status" value="1"/>
</dbReference>
<feature type="transmembrane region" description="Helical" evidence="6">
    <location>
        <begin position="274"/>
        <end position="300"/>
    </location>
</feature>
<sequence>MSQDIDSTTAPLTAKSVPMGPKTGIGTTPPHAFSFSELWYYFRLILGPEARYFWMAVVFGVAISVLTLAVPISVQMVIDTIANTALVQPLIVLSLALFGLLALSALLMALRTHLLEIYGRRAYARLVSEFSLQAIYAQAPFFEEVKRDGLFHRYFDIMTLQRSMPEILIGGFSIILQAVIGFAVVSLYHPVFLAFNLVLILLLFLVWQIWGPGAIRTGIDLSHAKYETAKWLSHLGETNGFYKSDHHIGFALQRSEELTANYIKKKKAHFRRNFAQTIGLLFLYATASAALLALGGWLVIRGQLSLGQLVAAELIMSAIFVGMSQFDSYLKRFYYVCMAIDEIGLVYKIPLENTAGRLLLDDKVCDLRFDQVAKTVRRREAVLDIVIPGGVKVRARAEDDALQRLFTNLLKRHELPDRGWITLAGYDLMECDVHRLRQEVVVIDRPMVADCSIEEYLSLAASAEATRGQMFDVLRMVGIDDIVKSFDKGLDTVMSPLGLPLSPEETMRLQLAAALLADPHILVLNESCDVIEQAVLERVLDHIVAERDMTVVFFSNHHSLPQLDHRLWLGWDRQRLSLVDSSAAAGAEAVTGAQAE</sequence>
<dbReference type="PANTHER" id="PTHR43394:SF4">
    <property type="entry name" value="TOXIN SECRETION ABC TRANSPORTER ATP-BINDING PROTEIN"/>
    <property type="match status" value="1"/>
</dbReference>
<dbReference type="InterPro" id="IPR036640">
    <property type="entry name" value="ABC1_TM_sf"/>
</dbReference>
<name>A0A4R2PQG1_RHOSA</name>
<comment type="caution">
    <text evidence="8">The sequence shown here is derived from an EMBL/GenBank/DDBJ whole genome shotgun (WGS) entry which is preliminary data.</text>
</comment>
<dbReference type="InParanoid" id="A0A4R2PQG1"/>
<dbReference type="GO" id="GO:0015421">
    <property type="term" value="F:ABC-type oligopeptide transporter activity"/>
    <property type="evidence" value="ECO:0007669"/>
    <property type="project" value="TreeGrafter"/>
</dbReference>
<keyword evidence="8" id="KW-0067">ATP-binding</keyword>
<feature type="transmembrane region" description="Helical" evidence="6">
    <location>
        <begin position="191"/>
        <end position="210"/>
    </location>
</feature>
<keyword evidence="8" id="KW-0547">Nucleotide-binding</keyword>
<feature type="domain" description="ABC transmembrane type-1" evidence="7">
    <location>
        <begin position="54"/>
        <end position="326"/>
    </location>
</feature>
<dbReference type="PANTHER" id="PTHR43394">
    <property type="entry name" value="ATP-DEPENDENT PERMEASE MDL1, MITOCHONDRIAL"/>
    <property type="match status" value="1"/>
</dbReference>
<evidence type="ECO:0000256" key="3">
    <source>
        <dbReference type="ARBA" id="ARBA00022989"/>
    </source>
</evidence>
<keyword evidence="4 6" id="KW-0472">Membrane</keyword>
<dbReference type="InterPro" id="IPR027417">
    <property type="entry name" value="P-loop_NTPase"/>
</dbReference>
<dbReference type="RefSeq" id="WP_132707580.1">
    <property type="nucleotide sequence ID" value="NZ_JACIGF010000002.1"/>
</dbReference>
<dbReference type="Gene3D" id="3.40.50.300">
    <property type="entry name" value="P-loop containing nucleotide triphosphate hydrolases"/>
    <property type="match status" value="1"/>
</dbReference>
<dbReference type="GO" id="GO:0005524">
    <property type="term" value="F:ATP binding"/>
    <property type="evidence" value="ECO:0007669"/>
    <property type="project" value="UniProtKB-KW"/>
</dbReference>
<dbReference type="PROSITE" id="PS50929">
    <property type="entry name" value="ABC_TM1F"/>
    <property type="match status" value="1"/>
</dbReference>
<keyword evidence="2 6" id="KW-0812">Transmembrane</keyword>
<dbReference type="InterPro" id="IPR011527">
    <property type="entry name" value="ABC1_TM_dom"/>
</dbReference>
<feature type="region of interest" description="Disordered" evidence="5">
    <location>
        <begin position="1"/>
        <end position="21"/>
    </location>
</feature>
<evidence type="ECO:0000256" key="6">
    <source>
        <dbReference type="SAM" id="Phobius"/>
    </source>
</evidence>
<evidence type="ECO:0000256" key="1">
    <source>
        <dbReference type="ARBA" id="ARBA00004651"/>
    </source>
</evidence>
<dbReference type="OrthoDB" id="311344at2"/>
<feature type="transmembrane region" description="Helical" evidence="6">
    <location>
        <begin position="90"/>
        <end position="110"/>
    </location>
</feature>
<reference evidence="8 9" key="1">
    <citation type="submission" date="2019-03" db="EMBL/GenBank/DDBJ databases">
        <title>Genomic Encyclopedia of Type Strains, Phase IV (KMG-IV): sequencing the most valuable type-strain genomes for metagenomic binning, comparative biology and taxonomic classification.</title>
        <authorList>
            <person name="Goeker M."/>
        </authorList>
    </citation>
    <scope>NUCLEOTIDE SEQUENCE [LARGE SCALE GENOMIC DNA]</scope>
    <source>
        <strain evidence="8 9">DSM 2132</strain>
    </source>
</reference>
<dbReference type="InterPro" id="IPR039421">
    <property type="entry name" value="Type_1_exporter"/>
</dbReference>
<feature type="compositionally biased region" description="Polar residues" evidence="5">
    <location>
        <begin position="1"/>
        <end position="11"/>
    </location>
</feature>
<dbReference type="AlphaFoldDB" id="A0A4R2PQG1"/>
<evidence type="ECO:0000256" key="4">
    <source>
        <dbReference type="ARBA" id="ARBA00023136"/>
    </source>
</evidence>
<keyword evidence="3 6" id="KW-1133">Transmembrane helix</keyword>
<evidence type="ECO:0000313" key="8">
    <source>
        <dbReference type="EMBL" id="TCP37927.1"/>
    </source>
</evidence>
<evidence type="ECO:0000313" key="9">
    <source>
        <dbReference type="Proteomes" id="UP000295399"/>
    </source>
</evidence>
<feature type="transmembrane region" description="Helical" evidence="6">
    <location>
        <begin position="52"/>
        <end position="78"/>
    </location>
</feature>
<evidence type="ECO:0000259" key="7">
    <source>
        <dbReference type="PROSITE" id="PS50929"/>
    </source>
</evidence>
<dbReference type="Pfam" id="PF00664">
    <property type="entry name" value="ABC_membrane"/>
    <property type="match status" value="1"/>
</dbReference>
<feature type="transmembrane region" description="Helical" evidence="6">
    <location>
        <begin position="167"/>
        <end position="185"/>
    </location>
</feature>
<dbReference type="Proteomes" id="UP000295399">
    <property type="component" value="Unassembled WGS sequence"/>
</dbReference>
<dbReference type="SUPFAM" id="SSF90123">
    <property type="entry name" value="ABC transporter transmembrane region"/>
    <property type="match status" value="1"/>
</dbReference>